<evidence type="ECO:0000259" key="1">
    <source>
        <dbReference type="Pfam" id="PF03713"/>
    </source>
</evidence>
<keyword evidence="7" id="KW-1185">Reference proteome</keyword>
<name>A0A246KN44_BREDI</name>
<dbReference type="EMBL" id="CP035093">
    <property type="protein sequence ID" value="QAT15258.1"/>
    <property type="molecule type" value="Genomic_DNA"/>
</dbReference>
<dbReference type="RefSeq" id="WP_003169256.1">
    <property type="nucleotide sequence ID" value="NZ_BJNC01000034.1"/>
</dbReference>
<feature type="domain" description="DUF305" evidence="1">
    <location>
        <begin position="52"/>
        <end position="134"/>
    </location>
</feature>
<dbReference type="Gene3D" id="1.20.1260.10">
    <property type="match status" value="1"/>
</dbReference>
<reference evidence="3 7" key="3">
    <citation type="submission" date="2020-12" db="EMBL/GenBank/DDBJ databases">
        <title>FDA dAtabase for Regulatory Grade micrObial Sequences (FDA-ARGOS): Supporting development and validation of Infectious Disease Dx tests.</title>
        <authorList>
            <person name="Kerrigan L."/>
            <person name="Long C."/>
            <person name="Tallon L."/>
            <person name="Sadzewicz L."/>
            <person name="Zhao X."/>
            <person name="Boylan J."/>
            <person name="Ott S."/>
            <person name="Bowen H."/>
            <person name="Vavikolanu K."/>
            <person name="Mehta A."/>
            <person name="Aluvathingal J."/>
            <person name="Nadendla S."/>
            <person name="Yan Y."/>
            <person name="Sichtig H."/>
        </authorList>
    </citation>
    <scope>NUCLEOTIDE SEQUENCE [LARGE SCALE GENOMIC DNA]</scope>
    <source>
        <strain evidence="3 7">FDAARGOS_1026</strain>
    </source>
</reference>
<dbReference type="InterPro" id="IPR005183">
    <property type="entry name" value="DUF305_CopM-like"/>
</dbReference>
<sequence>MKRISGLAIIVVFLAFSAFLLGVVTKRGSTAIDTAGSVDARPIDEHAGHGDRPQDSAATRSFKEANERLHQAMNINWSDKADADFIRLMIAHSEGAVAMARIELEQGSDPEAKALAEDVIRSRDAEILRMRIWLAQRQRAETLEGARPGN</sequence>
<dbReference type="Proteomes" id="UP000287388">
    <property type="component" value="Chromosome"/>
</dbReference>
<dbReference type="AlphaFoldDB" id="A0A246KN44"/>
<dbReference type="PANTHER" id="PTHR36933:SF1">
    <property type="entry name" value="SLL0788 PROTEIN"/>
    <property type="match status" value="1"/>
</dbReference>
<reference evidence="2 6" key="2">
    <citation type="submission" date="2019-01" db="EMBL/GenBank/DDBJ databases">
        <title>Brevundimonas diminuta Genome sequencing and assembly.</title>
        <authorList>
            <person name="Chen H."/>
        </authorList>
    </citation>
    <scope>NUCLEOTIDE SEQUENCE [LARGE SCALE GENOMIC DNA]</scope>
    <source>
        <strain evidence="2">ATCC</strain>
        <strain evidence="6">ATCC(B) 19146</strain>
    </source>
</reference>
<dbReference type="InterPro" id="IPR012347">
    <property type="entry name" value="Ferritin-like"/>
</dbReference>
<accession>A0A246KN44</accession>
<dbReference type="EMBL" id="CP066026">
    <property type="protein sequence ID" value="QQB87356.1"/>
    <property type="molecule type" value="Genomic_DNA"/>
</dbReference>
<evidence type="ECO:0000313" key="4">
    <source>
        <dbReference type="EMBL" id="SPU46169.1"/>
    </source>
</evidence>
<dbReference type="KEGG" id="bdm:EQG53_13385"/>
<protein>
    <submittedName>
        <fullName evidence="2">DUF305 domain-containing protein</fullName>
    </submittedName>
    <submittedName>
        <fullName evidence="4">Uncharacterized protein conserved in bacteria</fullName>
    </submittedName>
</protein>
<proteinExistence type="predicted"/>
<organism evidence="2 6">
    <name type="scientific">Brevundimonas diminuta</name>
    <name type="common">Pseudomonas diminuta</name>
    <dbReference type="NCBI Taxonomy" id="293"/>
    <lineage>
        <taxon>Bacteria</taxon>
        <taxon>Pseudomonadati</taxon>
        <taxon>Pseudomonadota</taxon>
        <taxon>Alphaproteobacteria</taxon>
        <taxon>Caulobacterales</taxon>
        <taxon>Caulobacteraceae</taxon>
        <taxon>Brevundimonas</taxon>
    </lineage>
</organism>
<dbReference type="Proteomes" id="UP000596117">
    <property type="component" value="Chromosome"/>
</dbReference>
<evidence type="ECO:0000313" key="6">
    <source>
        <dbReference type="Proteomes" id="UP000287388"/>
    </source>
</evidence>
<dbReference type="PANTHER" id="PTHR36933">
    <property type="entry name" value="SLL0788 PROTEIN"/>
    <property type="match status" value="1"/>
</dbReference>
<gene>
    <name evidence="2" type="ORF">EQG53_13385</name>
    <name evidence="3" type="ORF">I6H83_09080</name>
    <name evidence="4" type="ORF">NCTC11165_02497</name>
</gene>
<dbReference type="GeneID" id="56576762"/>
<evidence type="ECO:0000313" key="2">
    <source>
        <dbReference type="EMBL" id="QAT15258.1"/>
    </source>
</evidence>
<evidence type="ECO:0000313" key="5">
    <source>
        <dbReference type="Proteomes" id="UP000250358"/>
    </source>
</evidence>
<dbReference type="Pfam" id="PF03713">
    <property type="entry name" value="DUF305"/>
    <property type="match status" value="1"/>
</dbReference>
<reference evidence="4 5" key="1">
    <citation type="submission" date="2018-06" db="EMBL/GenBank/DDBJ databases">
        <authorList>
            <consortium name="Pathogen Informatics"/>
            <person name="Doyle S."/>
        </authorList>
    </citation>
    <scope>NUCLEOTIDE SEQUENCE [LARGE SCALE GENOMIC DNA]</scope>
    <source>
        <strain evidence="4 5">NCTC11165</strain>
    </source>
</reference>
<evidence type="ECO:0000313" key="7">
    <source>
        <dbReference type="Proteomes" id="UP000596117"/>
    </source>
</evidence>
<dbReference type="Proteomes" id="UP000250358">
    <property type="component" value="Unassembled WGS sequence"/>
</dbReference>
<dbReference type="EMBL" id="UAQM01000030">
    <property type="protein sequence ID" value="SPU46169.1"/>
    <property type="molecule type" value="Genomic_DNA"/>
</dbReference>
<evidence type="ECO:0000313" key="3">
    <source>
        <dbReference type="EMBL" id="QQB87356.1"/>
    </source>
</evidence>